<dbReference type="RefSeq" id="WP_085852402.1">
    <property type="nucleotide sequence ID" value="NZ_FOPF01000001.1"/>
</dbReference>
<organism evidence="3 4">
    <name type="scientific">Palleronia marisminoris</name>
    <dbReference type="NCBI Taxonomy" id="315423"/>
    <lineage>
        <taxon>Bacteria</taxon>
        <taxon>Pseudomonadati</taxon>
        <taxon>Pseudomonadota</taxon>
        <taxon>Alphaproteobacteria</taxon>
        <taxon>Rhodobacterales</taxon>
        <taxon>Roseobacteraceae</taxon>
        <taxon>Palleronia</taxon>
    </lineage>
</organism>
<evidence type="ECO:0000313" key="3">
    <source>
        <dbReference type="EMBL" id="SLN16387.1"/>
    </source>
</evidence>
<dbReference type="Proteomes" id="UP000193870">
    <property type="component" value="Unassembled WGS sequence"/>
</dbReference>
<sequence>MSAPDTNKKKDAKRHKGPLMGMVGVVIFAVILLGLLSIYVVNRGNEPADSTPISEETESGGAVTEEIQDAQGADAQEE</sequence>
<gene>
    <name evidence="3" type="ORF">PAM7066_00372</name>
</gene>
<accession>A0A1Y5RFK1</accession>
<reference evidence="3 4" key="1">
    <citation type="submission" date="2017-03" db="EMBL/GenBank/DDBJ databases">
        <authorList>
            <person name="Afonso C.L."/>
            <person name="Miller P.J."/>
            <person name="Scott M.A."/>
            <person name="Spackman E."/>
            <person name="Goraichik I."/>
            <person name="Dimitrov K.M."/>
            <person name="Suarez D.L."/>
            <person name="Swayne D.E."/>
        </authorList>
    </citation>
    <scope>NUCLEOTIDE SEQUENCE [LARGE SCALE GENOMIC DNA]</scope>
    <source>
        <strain evidence="3 4">CECT 7066</strain>
    </source>
</reference>
<dbReference type="OrthoDB" id="7779177at2"/>
<evidence type="ECO:0000256" key="1">
    <source>
        <dbReference type="SAM" id="MobiDB-lite"/>
    </source>
</evidence>
<feature type="transmembrane region" description="Helical" evidence="2">
    <location>
        <begin position="21"/>
        <end position="41"/>
    </location>
</feature>
<evidence type="ECO:0000256" key="2">
    <source>
        <dbReference type="SAM" id="Phobius"/>
    </source>
</evidence>
<keyword evidence="2" id="KW-1133">Transmembrane helix</keyword>
<evidence type="ECO:0000313" key="4">
    <source>
        <dbReference type="Proteomes" id="UP000193870"/>
    </source>
</evidence>
<dbReference type="AlphaFoldDB" id="A0A1Y5RFK1"/>
<feature type="region of interest" description="Disordered" evidence="1">
    <location>
        <begin position="45"/>
        <end position="78"/>
    </location>
</feature>
<name>A0A1Y5RFK1_9RHOB</name>
<proteinExistence type="predicted"/>
<keyword evidence="4" id="KW-1185">Reference proteome</keyword>
<keyword evidence="2" id="KW-0812">Transmembrane</keyword>
<keyword evidence="2" id="KW-0472">Membrane</keyword>
<dbReference type="EMBL" id="FWFV01000001">
    <property type="protein sequence ID" value="SLN16387.1"/>
    <property type="molecule type" value="Genomic_DNA"/>
</dbReference>
<dbReference type="STRING" id="315423.SAMN04488020_101372"/>
<protein>
    <submittedName>
        <fullName evidence="3">Uncharacterized protein</fullName>
    </submittedName>
</protein>